<protein>
    <recommendedName>
        <fullName evidence="2">Zn(2)-C6 fungal-type domain-containing protein</fullName>
    </recommendedName>
</protein>
<dbReference type="InterPro" id="IPR036864">
    <property type="entry name" value="Zn2-C6_fun-type_DNA-bd_sf"/>
</dbReference>
<feature type="compositionally biased region" description="Low complexity" evidence="1">
    <location>
        <begin position="145"/>
        <end position="159"/>
    </location>
</feature>
<feature type="domain" description="Zn(2)-C6 fungal-type" evidence="2">
    <location>
        <begin position="90"/>
        <end position="120"/>
    </location>
</feature>
<feature type="region of interest" description="Disordered" evidence="1">
    <location>
        <begin position="198"/>
        <end position="274"/>
    </location>
</feature>
<dbReference type="AlphaFoldDB" id="A0A835ZG81"/>
<evidence type="ECO:0000313" key="3">
    <source>
        <dbReference type="EMBL" id="KAG5188388.1"/>
    </source>
</evidence>
<evidence type="ECO:0000259" key="2">
    <source>
        <dbReference type="PROSITE" id="PS00463"/>
    </source>
</evidence>
<dbReference type="GO" id="GO:0008270">
    <property type="term" value="F:zinc ion binding"/>
    <property type="evidence" value="ECO:0007669"/>
    <property type="project" value="InterPro"/>
</dbReference>
<proteinExistence type="predicted"/>
<reference evidence="3" key="1">
    <citation type="submission" date="2021-02" db="EMBL/GenBank/DDBJ databases">
        <title>First Annotated Genome of the Yellow-green Alga Tribonema minus.</title>
        <authorList>
            <person name="Mahan K.M."/>
        </authorList>
    </citation>
    <scope>NUCLEOTIDE SEQUENCE</scope>
    <source>
        <strain evidence="3">UTEX B ZZ1240</strain>
    </source>
</reference>
<feature type="region of interest" description="Disordered" evidence="1">
    <location>
        <begin position="315"/>
        <end position="341"/>
    </location>
</feature>
<name>A0A835ZG81_9STRA</name>
<accession>A0A835ZG81</accession>
<dbReference type="InterPro" id="IPR001138">
    <property type="entry name" value="Zn2Cys6_DnaBD"/>
</dbReference>
<comment type="caution">
    <text evidence="3">The sequence shown here is derived from an EMBL/GenBank/DDBJ whole genome shotgun (WGS) entry which is preliminary data.</text>
</comment>
<dbReference type="SUPFAM" id="SSF57701">
    <property type="entry name" value="Zn2/Cys6 DNA-binding domain"/>
    <property type="match status" value="1"/>
</dbReference>
<feature type="compositionally biased region" description="Gly residues" evidence="1">
    <location>
        <begin position="198"/>
        <end position="215"/>
    </location>
</feature>
<keyword evidence="4" id="KW-1185">Reference proteome</keyword>
<dbReference type="CDD" id="cd00067">
    <property type="entry name" value="GAL4"/>
    <property type="match status" value="1"/>
</dbReference>
<feature type="compositionally biased region" description="Basic and acidic residues" evidence="1">
    <location>
        <begin position="331"/>
        <end position="341"/>
    </location>
</feature>
<feature type="region of interest" description="Disordered" evidence="1">
    <location>
        <begin position="133"/>
        <end position="176"/>
    </location>
</feature>
<dbReference type="Proteomes" id="UP000664859">
    <property type="component" value="Unassembled WGS sequence"/>
</dbReference>
<dbReference type="Pfam" id="PF00172">
    <property type="entry name" value="Zn_clus"/>
    <property type="match status" value="1"/>
</dbReference>
<sequence length="493" mass="51971">MTVSAAFGSFNTAVVIQERGVVRSIHADTMSLLMLLAASKMQHGEYEEVDPQYSGVEEYAQDATRSAAAISAAAYVAGRAANGALFPRVACDFCHEHHTKCQRAAGRSHCQQCLWHNVECTTTAAAAAVSASAPKRGPAQDTLRPRCAAAAADAATAAEPTRRTRPVTATGAHKRTVKQPLHFDEMYEYGYGYAGGGERGGGGSGSSSSGSGGRAGVLEEQGGAVQGLRKRSRMAPAGGESPGSADEHASARQQRPRWPDALSPTAKACPSCGEQRGGAAGTRCACDDDDSAAGQRCAPLEGSWHRRPDMVVAAGPAESAPVQRSPPPRGAPHDRGAKRSYTRHFDNKYTGVYSASGGGAAYAQLTVGSTVDGTRKVLHFPRCQTHEEAAYMRNIAVAKLFPNETARLIQLPPHVHFSLAAHHALEQKVAAHIVKHFPGGAAVSRRRRAPVLEAQEARRALKTKRPARADARAAAAAAAAQMRRPGILSFKHV</sequence>
<organism evidence="3 4">
    <name type="scientific">Tribonema minus</name>
    <dbReference type="NCBI Taxonomy" id="303371"/>
    <lineage>
        <taxon>Eukaryota</taxon>
        <taxon>Sar</taxon>
        <taxon>Stramenopiles</taxon>
        <taxon>Ochrophyta</taxon>
        <taxon>PX clade</taxon>
        <taxon>Xanthophyceae</taxon>
        <taxon>Tribonematales</taxon>
        <taxon>Tribonemataceae</taxon>
        <taxon>Tribonema</taxon>
    </lineage>
</organism>
<dbReference type="GO" id="GO:0000981">
    <property type="term" value="F:DNA-binding transcription factor activity, RNA polymerase II-specific"/>
    <property type="evidence" value="ECO:0007669"/>
    <property type="project" value="InterPro"/>
</dbReference>
<evidence type="ECO:0000313" key="4">
    <source>
        <dbReference type="Proteomes" id="UP000664859"/>
    </source>
</evidence>
<dbReference type="EMBL" id="JAFCMP010000070">
    <property type="protein sequence ID" value="KAG5188388.1"/>
    <property type="molecule type" value="Genomic_DNA"/>
</dbReference>
<evidence type="ECO:0000256" key="1">
    <source>
        <dbReference type="SAM" id="MobiDB-lite"/>
    </source>
</evidence>
<gene>
    <name evidence="3" type="ORF">JKP88DRAFT_287476</name>
</gene>
<dbReference type="PROSITE" id="PS00463">
    <property type="entry name" value="ZN2_CY6_FUNGAL_1"/>
    <property type="match status" value="1"/>
</dbReference>